<sequence>MAAAEDGEENLRMRSKPSTPAQLINKLRFA</sequence>
<organism evidence="2 3">
    <name type="scientific">Corchorus olitorius</name>
    <dbReference type="NCBI Taxonomy" id="93759"/>
    <lineage>
        <taxon>Eukaryota</taxon>
        <taxon>Viridiplantae</taxon>
        <taxon>Streptophyta</taxon>
        <taxon>Embryophyta</taxon>
        <taxon>Tracheophyta</taxon>
        <taxon>Spermatophyta</taxon>
        <taxon>Magnoliopsida</taxon>
        <taxon>eudicotyledons</taxon>
        <taxon>Gunneridae</taxon>
        <taxon>Pentapetalae</taxon>
        <taxon>rosids</taxon>
        <taxon>malvids</taxon>
        <taxon>Malvales</taxon>
        <taxon>Malvaceae</taxon>
        <taxon>Grewioideae</taxon>
        <taxon>Apeibeae</taxon>
        <taxon>Corchorus</taxon>
    </lineage>
</organism>
<evidence type="ECO:0000313" key="3">
    <source>
        <dbReference type="Proteomes" id="UP000187203"/>
    </source>
</evidence>
<reference evidence="3" key="1">
    <citation type="submission" date="2013-09" db="EMBL/GenBank/DDBJ databases">
        <title>Corchorus olitorius genome sequencing.</title>
        <authorList>
            <person name="Alam M."/>
            <person name="Haque M.S."/>
            <person name="Islam M.S."/>
            <person name="Emdad E.M."/>
            <person name="Islam M.M."/>
            <person name="Ahmed B."/>
            <person name="Halim A."/>
            <person name="Hossen Q.M.M."/>
            <person name="Hossain M.Z."/>
            <person name="Ahmed R."/>
            <person name="Khan M.M."/>
            <person name="Islam R."/>
            <person name="Rashid M.M."/>
            <person name="Khan S.A."/>
            <person name="Rahman M.S."/>
            <person name="Alam M."/>
            <person name="Yahiya A.S."/>
            <person name="Khan M.S."/>
            <person name="Azam M.S."/>
            <person name="Haque T."/>
            <person name="Lashkar M.Z.H."/>
            <person name="Akhand A.I."/>
            <person name="Morshed G."/>
            <person name="Roy S."/>
            <person name="Uddin K.S."/>
            <person name="Rabeya T."/>
            <person name="Hossain A.S."/>
            <person name="Chowdhury A."/>
            <person name="Snigdha A.R."/>
            <person name="Mortoza M.S."/>
            <person name="Matin S.A."/>
            <person name="Hoque S.M.E."/>
            <person name="Islam M.K."/>
            <person name="Roy D.K."/>
            <person name="Haider R."/>
            <person name="Moosa M.M."/>
            <person name="Elias S.M."/>
            <person name="Hasan A.M."/>
            <person name="Jahan S."/>
            <person name="Shafiuddin M."/>
            <person name="Mahmood N."/>
            <person name="Shommy N.S."/>
        </authorList>
    </citation>
    <scope>NUCLEOTIDE SEQUENCE [LARGE SCALE GENOMIC DNA]</scope>
    <source>
        <strain evidence="3">cv. O-4</strain>
    </source>
</reference>
<protein>
    <submittedName>
        <fullName evidence="2">Uncharacterized protein</fullName>
    </submittedName>
</protein>
<feature type="region of interest" description="Disordered" evidence="1">
    <location>
        <begin position="1"/>
        <end position="30"/>
    </location>
</feature>
<accession>A0A1R3KJU7</accession>
<dbReference type="Proteomes" id="UP000187203">
    <property type="component" value="Unassembled WGS sequence"/>
</dbReference>
<dbReference type="AlphaFoldDB" id="A0A1R3KJU7"/>
<evidence type="ECO:0000313" key="2">
    <source>
        <dbReference type="EMBL" id="OMP07383.1"/>
    </source>
</evidence>
<evidence type="ECO:0000256" key="1">
    <source>
        <dbReference type="SAM" id="MobiDB-lite"/>
    </source>
</evidence>
<proteinExistence type="predicted"/>
<gene>
    <name evidence="2" type="ORF">COLO4_07392</name>
</gene>
<comment type="caution">
    <text evidence="2">The sequence shown here is derived from an EMBL/GenBank/DDBJ whole genome shotgun (WGS) entry which is preliminary data.</text>
</comment>
<dbReference type="EMBL" id="AWUE01013266">
    <property type="protein sequence ID" value="OMP07383.1"/>
    <property type="molecule type" value="Genomic_DNA"/>
</dbReference>
<keyword evidence="3" id="KW-1185">Reference proteome</keyword>
<name>A0A1R3KJU7_9ROSI</name>